<dbReference type="InterPro" id="IPR000933">
    <property type="entry name" value="Glyco_hydro_29"/>
</dbReference>
<name>A0ABR4LIB4_9EURO</name>
<dbReference type="Proteomes" id="UP001610432">
    <property type="component" value="Unassembled WGS sequence"/>
</dbReference>
<accession>A0ABR4LIB4</accession>
<keyword evidence="6" id="KW-0326">Glycosidase</keyword>
<dbReference type="SMART" id="SM00812">
    <property type="entry name" value="Alpha_L_fucos"/>
    <property type="match status" value="1"/>
</dbReference>
<feature type="domain" description="Glycoside hydrolase family 29 N-terminal" evidence="7">
    <location>
        <begin position="221"/>
        <end position="574"/>
    </location>
</feature>
<keyword evidence="9" id="KW-1185">Reference proteome</keyword>
<keyword evidence="5 8" id="KW-0378">Hydrolase</keyword>
<reference evidence="8 9" key="1">
    <citation type="submission" date="2024-07" db="EMBL/GenBank/DDBJ databases">
        <title>Section-level genome sequencing and comparative genomics of Aspergillus sections Usti and Cavernicolus.</title>
        <authorList>
            <consortium name="Lawrence Berkeley National Laboratory"/>
            <person name="Nybo J.L."/>
            <person name="Vesth T.C."/>
            <person name="Theobald S."/>
            <person name="Frisvad J.C."/>
            <person name="Larsen T.O."/>
            <person name="Kjaerboelling I."/>
            <person name="Rothschild-Mancinelli K."/>
            <person name="Lyhne E.K."/>
            <person name="Kogle M.E."/>
            <person name="Barry K."/>
            <person name="Clum A."/>
            <person name="Na H."/>
            <person name="Ledsgaard L."/>
            <person name="Lin J."/>
            <person name="Lipzen A."/>
            <person name="Kuo A."/>
            <person name="Riley R."/>
            <person name="Mondo S."/>
            <person name="Labutti K."/>
            <person name="Haridas S."/>
            <person name="Pangalinan J."/>
            <person name="Salamov A.A."/>
            <person name="Simmons B.A."/>
            <person name="Magnuson J.K."/>
            <person name="Chen J."/>
            <person name="Drula E."/>
            <person name="Henrissat B."/>
            <person name="Wiebenga A."/>
            <person name="Lubbers R.J."/>
            <person name="Gomes A.C."/>
            <person name="Macurrencykelacurrency M.R."/>
            <person name="Stajich J."/>
            <person name="Grigoriev I.V."/>
            <person name="Mortensen U.H."/>
            <person name="De Vries R.P."/>
            <person name="Baker S.E."/>
            <person name="Andersen M.R."/>
        </authorList>
    </citation>
    <scope>NUCLEOTIDE SEQUENCE [LARGE SCALE GENOMIC DNA]</scope>
    <source>
        <strain evidence="8 9">CBS 449.75</strain>
    </source>
</reference>
<dbReference type="EC" id="3.2.1.51" evidence="3"/>
<evidence type="ECO:0000256" key="1">
    <source>
        <dbReference type="ARBA" id="ARBA00004071"/>
    </source>
</evidence>
<dbReference type="InterPro" id="IPR016286">
    <property type="entry name" value="FUC_metazoa-typ"/>
</dbReference>
<dbReference type="InterPro" id="IPR017853">
    <property type="entry name" value="GH"/>
</dbReference>
<protein>
    <recommendedName>
        <fullName evidence="3">alpha-L-fucosidase</fullName>
        <ecNumber evidence="3">3.2.1.51</ecNumber>
    </recommendedName>
</protein>
<dbReference type="GO" id="GO:0016787">
    <property type="term" value="F:hydrolase activity"/>
    <property type="evidence" value="ECO:0007669"/>
    <property type="project" value="UniProtKB-KW"/>
</dbReference>
<evidence type="ECO:0000256" key="2">
    <source>
        <dbReference type="ARBA" id="ARBA00007951"/>
    </source>
</evidence>
<evidence type="ECO:0000313" key="9">
    <source>
        <dbReference type="Proteomes" id="UP001610432"/>
    </source>
</evidence>
<evidence type="ECO:0000313" key="8">
    <source>
        <dbReference type="EMBL" id="KAL2864289.1"/>
    </source>
</evidence>
<dbReference type="Gene3D" id="3.20.20.80">
    <property type="entry name" value="Glycosidases"/>
    <property type="match status" value="1"/>
</dbReference>
<comment type="function">
    <text evidence="1">Alpha-L-fucosidase is responsible for hydrolyzing the alpha-1,6-linked fucose joined to the reducing-end N-acetylglucosamine of the carbohydrate moieties of glycoproteins.</text>
</comment>
<dbReference type="PANTHER" id="PTHR10030">
    <property type="entry name" value="ALPHA-L-FUCOSIDASE"/>
    <property type="match status" value="1"/>
</dbReference>
<sequence>MASATAIATYSDGSTGSVPLLVPPWWTWPYPAGGDLIFPSYLTSDSESYNRSNIFQTTNWLDSSKDLVSLTLNNVTGGSATSPGGGSVDTRLHIFSLSLWPVEDHSTHRPSLVAQYARSTRKWMEGSDKIQIIEVTINNVGREFVLRGHNVSVHIDSPGLETVSPGVIRRLGPGDQVLVEIGVKTRHGITTGSTGPATVKISGHGIYNDAYRFNATYGIPPYEATYESIYSHEPPNWYNNAKYGIFIHWGPYSVPGWGNSGKNEVYAEWYWWDLNQGPGTSGGTYEHHLKQYGPDIVYDDFIQNFTADAWDPKEWVDLFADAGAKYFVQVSKHHDGYALFDLPDNVTQRTSVALSPHRNLIKELFDAAAEHQPDLHRSVYYSLPEWFHPDYEKYGFSSWPGGNATNPYTNKTLPYLGYVPLADYITEKIIPEMNALADLGTEIMWCDIGGPNRTTEFAAAWFNKAYQENRQVVMNSRCGLPGDFDTPEYARYEAVQRRKWETNLGMDPFSYGYNSATPLADYMNASEIVTSLVDIVSKNGNFLLDVGPQANGTILDVEQENLRRAGRWIRSHAEAIFDTTFWFVTPEEGESIRFTITGDAFYIHSLARPGERIWLNSPIPWVKGDAVTVVGGNQHGKIVPSSKASNGSIVLEYVWVFKIAY</sequence>
<dbReference type="InterPro" id="IPR057739">
    <property type="entry name" value="Glyco_hydro_29_N"/>
</dbReference>
<dbReference type="PRINTS" id="PR00741">
    <property type="entry name" value="GLHYDRLASE29"/>
</dbReference>
<dbReference type="Pfam" id="PF01120">
    <property type="entry name" value="Alpha_L_fucos"/>
    <property type="match status" value="1"/>
</dbReference>
<evidence type="ECO:0000259" key="7">
    <source>
        <dbReference type="Pfam" id="PF01120"/>
    </source>
</evidence>
<dbReference type="EMBL" id="JBFXLQ010000042">
    <property type="protein sequence ID" value="KAL2864289.1"/>
    <property type="molecule type" value="Genomic_DNA"/>
</dbReference>
<organism evidence="8 9">
    <name type="scientific">Aspergillus lucknowensis</name>
    <dbReference type="NCBI Taxonomy" id="176173"/>
    <lineage>
        <taxon>Eukaryota</taxon>
        <taxon>Fungi</taxon>
        <taxon>Dikarya</taxon>
        <taxon>Ascomycota</taxon>
        <taxon>Pezizomycotina</taxon>
        <taxon>Eurotiomycetes</taxon>
        <taxon>Eurotiomycetidae</taxon>
        <taxon>Eurotiales</taxon>
        <taxon>Aspergillaceae</taxon>
        <taxon>Aspergillus</taxon>
        <taxon>Aspergillus subgen. Nidulantes</taxon>
    </lineage>
</organism>
<evidence type="ECO:0000256" key="5">
    <source>
        <dbReference type="ARBA" id="ARBA00022801"/>
    </source>
</evidence>
<proteinExistence type="inferred from homology"/>
<dbReference type="GeneID" id="98146550"/>
<keyword evidence="4" id="KW-0732">Signal</keyword>
<dbReference type="PANTHER" id="PTHR10030:SF37">
    <property type="entry name" value="ALPHA-L-FUCOSIDASE-RELATED"/>
    <property type="match status" value="1"/>
</dbReference>
<dbReference type="RefSeq" id="XP_070883268.1">
    <property type="nucleotide sequence ID" value="XM_071031478.1"/>
</dbReference>
<dbReference type="SUPFAM" id="SSF51445">
    <property type="entry name" value="(Trans)glycosidases"/>
    <property type="match status" value="1"/>
</dbReference>
<evidence type="ECO:0000256" key="6">
    <source>
        <dbReference type="ARBA" id="ARBA00023295"/>
    </source>
</evidence>
<evidence type="ECO:0000256" key="4">
    <source>
        <dbReference type="ARBA" id="ARBA00022729"/>
    </source>
</evidence>
<gene>
    <name evidence="8" type="ORF">BJX67DRAFT_373993</name>
</gene>
<evidence type="ECO:0000256" key="3">
    <source>
        <dbReference type="ARBA" id="ARBA00012662"/>
    </source>
</evidence>
<comment type="caution">
    <text evidence="8">The sequence shown here is derived from an EMBL/GenBank/DDBJ whole genome shotgun (WGS) entry which is preliminary data.</text>
</comment>
<comment type="similarity">
    <text evidence="2">Belongs to the glycosyl hydrolase 29 family.</text>
</comment>